<name>A0ABQ2J311_9ACTN</name>
<protein>
    <recommendedName>
        <fullName evidence="3">Type II toxin-antitoxin system HicA family toxin</fullName>
    </recommendedName>
</protein>
<comment type="caution">
    <text evidence="1">The sequence shown here is derived from an EMBL/GenBank/DDBJ whole genome shotgun (WGS) entry which is preliminary data.</text>
</comment>
<accession>A0ABQ2J311</accession>
<dbReference type="GeneID" id="301547222"/>
<reference evidence="2" key="1">
    <citation type="journal article" date="2019" name="Int. J. Syst. Evol. Microbiol.">
        <title>The Global Catalogue of Microorganisms (GCM) 10K type strain sequencing project: providing services to taxonomists for standard genome sequencing and annotation.</title>
        <authorList>
            <consortium name="The Broad Institute Genomics Platform"/>
            <consortium name="The Broad Institute Genome Sequencing Center for Infectious Disease"/>
            <person name="Wu L."/>
            <person name="Ma J."/>
        </authorList>
    </citation>
    <scope>NUCLEOTIDE SEQUENCE [LARGE SCALE GENOMIC DNA]</scope>
    <source>
        <strain evidence="2">CGMCC 4.7323</strain>
    </source>
</reference>
<evidence type="ECO:0000313" key="2">
    <source>
        <dbReference type="Proteomes" id="UP000600080"/>
    </source>
</evidence>
<proteinExistence type="predicted"/>
<dbReference type="RefSeq" id="WP_189096635.1">
    <property type="nucleotide sequence ID" value="NZ_BMND01000004.1"/>
</dbReference>
<dbReference type="InterPro" id="IPR038570">
    <property type="entry name" value="HicA_sf"/>
</dbReference>
<dbReference type="Gene3D" id="3.30.920.30">
    <property type="entry name" value="Hypothetical protein"/>
    <property type="match status" value="1"/>
</dbReference>
<organism evidence="1 2">
    <name type="scientific">Streptomyces kronopolitis</name>
    <dbReference type="NCBI Taxonomy" id="1612435"/>
    <lineage>
        <taxon>Bacteria</taxon>
        <taxon>Bacillati</taxon>
        <taxon>Actinomycetota</taxon>
        <taxon>Actinomycetes</taxon>
        <taxon>Kitasatosporales</taxon>
        <taxon>Streptomycetaceae</taxon>
        <taxon>Streptomyces</taxon>
    </lineage>
</organism>
<dbReference type="Proteomes" id="UP000600080">
    <property type="component" value="Unassembled WGS sequence"/>
</dbReference>
<evidence type="ECO:0000313" key="1">
    <source>
        <dbReference type="EMBL" id="GGN38079.1"/>
    </source>
</evidence>
<dbReference type="EMBL" id="BMND01000004">
    <property type="protein sequence ID" value="GGN38079.1"/>
    <property type="molecule type" value="Genomic_DNA"/>
</dbReference>
<keyword evidence="2" id="KW-1185">Reference proteome</keyword>
<dbReference type="SUPFAM" id="SSF54786">
    <property type="entry name" value="YcfA/nrd intein domain"/>
    <property type="match status" value="1"/>
</dbReference>
<evidence type="ECO:0008006" key="3">
    <source>
        <dbReference type="Google" id="ProtNLM"/>
    </source>
</evidence>
<sequence length="70" mass="7946">MKYRDLIKKISDAAKAQGVAFDLVRQKGSHQTWVCGHTRVVIPKHTEVNELTGQGICKTLEPELGEGWWR</sequence>
<gene>
    <name evidence="1" type="ORF">GCM10012285_13600</name>
</gene>